<organism evidence="1 2">
    <name type="scientific">Vitis vinifera</name>
    <name type="common">Grape</name>
    <dbReference type="NCBI Taxonomy" id="29760"/>
    <lineage>
        <taxon>Eukaryota</taxon>
        <taxon>Viridiplantae</taxon>
        <taxon>Streptophyta</taxon>
        <taxon>Embryophyta</taxon>
        <taxon>Tracheophyta</taxon>
        <taxon>Spermatophyta</taxon>
        <taxon>Magnoliopsida</taxon>
        <taxon>eudicotyledons</taxon>
        <taxon>Gunneridae</taxon>
        <taxon>Pentapetalae</taxon>
        <taxon>rosids</taxon>
        <taxon>Vitales</taxon>
        <taxon>Vitaceae</taxon>
        <taxon>Viteae</taxon>
        <taxon>Vitis</taxon>
    </lineage>
</organism>
<protein>
    <submittedName>
        <fullName evidence="1">Uncharacterized protein</fullName>
    </submittedName>
</protein>
<dbReference type="EMBL" id="QGNW01000106">
    <property type="protein sequence ID" value="RVW96703.1"/>
    <property type="molecule type" value="Genomic_DNA"/>
</dbReference>
<evidence type="ECO:0000313" key="1">
    <source>
        <dbReference type="EMBL" id="RVW96703.1"/>
    </source>
</evidence>
<comment type="caution">
    <text evidence="1">The sequence shown here is derived from an EMBL/GenBank/DDBJ whole genome shotgun (WGS) entry which is preliminary data.</text>
</comment>
<proteinExistence type="predicted"/>
<evidence type="ECO:0000313" key="2">
    <source>
        <dbReference type="Proteomes" id="UP000288805"/>
    </source>
</evidence>
<accession>A0A438IJ18</accession>
<sequence>MRRFSYVLEELMLKDLPLFGGLFMWCGGLNSQATSRRSTPQGLGPMKSSKGLAMEGFVVIKKKKKKKTDEFKDLMRNWWIGYVVNGTSSHCLAKKLKALKRDLKVWNKEVFGNVSFNKLEAFFRIHFWDSKERASSLSLEEAEARRGGLEDYKKWTLLEETSWRQKPREIWLREGDKNAHKMANACAIINLLTKVRVNGVTLIVDEENLSYSSL</sequence>
<dbReference type="Proteomes" id="UP000288805">
    <property type="component" value="Unassembled WGS sequence"/>
</dbReference>
<dbReference type="AlphaFoldDB" id="A0A438IJ18"/>
<name>A0A438IJ18_VITVI</name>
<gene>
    <name evidence="1" type="ORF">CK203_020415</name>
</gene>
<reference evidence="1 2" key="1">
    <citation type="journal article" date="2018" name="PLoS Genet.">
        <title>Population sequencing reveals clonal diversity and ancestral inbreeding in the grapevine cultivar Chardonnay.</title>
        <authorList>
            <person name="Roach M.J."/>
            <person name="Johnson D.L."/>
            <person name="Bohlmann J."/>
            <person name="van Vuuren H.J."/>
            <person name="Jones S.J."/>
            <person name="Pretorius I.S."/>
            <person name="Schmidt S.A."/>
            <person name="Borneman A.R."/>
        </authorList>
    </citation>
    <scope>NUCLEOTIDE SEQUENCE [LARGE SCALE GENOMIC DNA]</scope>
    <source>
        <strain evidence="2">cv. Chardonnay</strain>
        <tissue evidence="1">Leaf</tissue>
    </source>
</reference>